<sequence>MCMSQRKVTRLHVVYRAAETTVPAENRSLTATHKNFLAVQVVSRLNGIQGKGISDDQ</sequence>
<accession>A0A317Q733</accession>
<evidence type="ECO:0000313" key="2">
    <source>
        <dbReference type="Proteomes" id="UP000246964"/>
    </source>
</evidence>
<dbReference type="EMBL" id="QGTT01000008">
    <property type="protein sequence ID" value="PWW12233.1"/>
    <property type="molecule type" value="Genomic_DNA"/>
</dbReference>
<evidence type="ECO:0000313" key="1">
    <source>
        <dbReference type="EMBL" id="PWW12233.1"/>
    </source>
</evidence>
<comment type="caution">
    <text evidence="1">The sequence shown here is derived from an EMBL/GenBank/DDBJ whole genome shotgun (WGS) entry which is preliminary data.</text>
</comment>
<proteinExistence type="predicted"/>
<reference evidence="1 2" key="1">
    <citation type="submission" date="2018-05" db="EMBL/GenBank/DDBJ databases">
        <title>Freshwater and sediment microbial communities from various areas in North America, analyzing microbe dynamics in response to fracking.</title>
        <authorList>
            <person name="Lamendella R."/>
        </authorList>
    </citation>
    <scope>NUCLEOTIDE SEQUENCE [LARGE SCALE GENOMIC DNA]</scope>
    <source>
        <strain evidence="1 2">125B1</strain>
    </source>
</reference>
<dbReference type="AlphaFoldDB" id="A0A317Q733"/>
<gene>
    <name evidence="1" type="ORF">DET45_10866</name>
</gene>
<protein>
    <submittedName>
        <fullName evidence="1">Uncharacterized protein</fullName>
    </submittedName>
</protein>
<organism evidence="1 2">
    <name type="scientific">Pseudidiomarina maritima</name>
    <dbReference type="NCBI Taxonomy" id="519453"/>
    <lineage>
        <taxon>Bacteria</taxon>
        <taxon>Pseudomonadati</taxon>
        <taxon>Pseudomonadota</taxon>
        <taxon>Gammaproteobacteria</taxon>
        <taxon>Alteromonadales</taxon>
        <taxon>Idiomarinaceae</taxon>
        <taxon>Pseudidiomarina</taxon>
    </lineage>
</organism>
<keyword evidence="2" id="KW-1185">Reference proteome</keyword>
<name>A0A317Q733_9GAMM</name>
<dbReference type="Proteomes" id="UP000246964">
    <property type="component" value="Unassembled WGS sequence"/>
</dbReference>